<protein>
    <submittedName>
        <fullName evidence="2">Uncharacterized protein</fullName>
    </submittedName>
</protein>
<proteinExistence type="predicted"/>
<evidence type="ECO:0000313" key="3">
    <source>
        <dbReference type="Proteomes" id="UP000253426"/>
    </source>
</evidence>
<reference evidence="2 3" key="1">
    <citation type="submission" date="2018-06" db="EMBL/GenBank/DDBJ databases">
        <title>Genomic Encyclopedia of Type Strains, Phase IV (KMG-IV): sequencing the most valuable type-strain genomes for metagenomic binning, comparative biology and taxonomic classification.</title>
        <authorList>
            <person name="Goeker M."/>
        </authorList>
    </citation>
    <scope>NUCLEOTIDE SEQUENCE [LARGE SCALE GENOMIC DNA]</scope>
    <source>
        <strain evidence="2 3">DSM 25532</strain>
    </source>
</reference>
<keyword evidence="3" id="KW-1185">Reference proteome</keyword>
<keyword evidence="1" id="KW-0472">Membrane</keyword>
<gene>
    <name evidence="2" type="ORF">DES53_10114</name>
</gene>
<dbReference type="EMBL" id="QNRR01000001">
    <property type="protein sequence ID" value="RBP47217.1"/>
    <property type="molecule type" value="Genomic_DNA"/>
</dbReference>
<organism evidence="2 3">
    <name type="scientific">Roseimicrobium gellanilyticum</name>
    <dbReference type="NCBI Taxonomy" id="748857"/>
    <lineage>
        <taxon>Bacteria</taxon>
        <taxon>Pseudomonadati</taxon>
        <taxon>Verrucomicrobiota</taxon>
        <taxon>Verrucomicrobiia</taxon>
        <taxon>Verrucomicrobiales</taxon>
        <taxon>Verrucomicrobiaceae</taxon>
        <taxon>Roseimicrobium</taxon>
    </lineage>
</organism>
<dbReference type="Proteomes" id="UP000253426">
    <property type="component" value="Unassembled WGS sequence"/>
</dbReference>
<keyword evidence="1" id="KW-0812">Transmembrane</keyword>
<evidence type="ECO:0000313" key="2">
    <source>
        <dbReference type="EMBL" id="RBP47217.1"/>
    </source>
</evidence>
<evidence type="ECO:0000256" key="1">
    <source>
        <dbReference type="SAM" id="Phobius"/>
    </source>
</evidence>
<dbReference type="AlphaFoldDB" id="A0A366HSZ8"/>
<keyword evidence="1" id="KW-1133">Transmembrane helix</keyword>
<accession>A0A366HSZ8</accession>
<feature type="transmembrane region" description="Helical" evidence="1">
    <location>
        <begin position="100"/>
        <end position="120"/>
    </location>
</feature>
<feature type="transmembrane region" description="Helical" evidence="1">
    <location>
        <begin position="77"/>
        <end position="94"/>
    </location>
</feature>
<name>A0A366HSZ8_9BACT</name>
<sequence>MLSRIAFPPFALQAVLLVLGVVFSVRDAWFASPDHVPMNDEGWEALGCFVLGLVGFILFIPLHWVVLALASKLRFPASGLHFVFAGIGAMLYLVPSNLAYVLSLLMMPTFSFLALMTWGAEAWIRRQETREQQATDAFVLARKEMLKQPTKS</sequence>
<feature type="transmembrane region" description="Helical" evidence="1">
    <location>
        <begin position="48"/>
        <end position="70"/>
    </location>
</feature>
<comment type="caution">
    <text evidence="2">The sequence shown here is derived from an EMBL/GenBank/DDBJ whole genome shotgun (WGS) entry which is preliminary data.</text>
</comment>